<dbReference type="Proteomes" id="UP000482209">
    <property type="component" value="Unassembled WGS sequence"/>
</dbReference>
<proteinExistence type="predicted"/>
<evidence type="ECO:0000256" key="2">
    <source>
        <dbReference type="ARBA" id="ARBA00023125"/>
    </source>
</evidence>
<dbReference type="PROSITE" id="PS00041">
    <property type="entry name" value="HTH_ARAC_FAMILY_1"/>
    <property type="match status" value="1"/>
</dbReference>
<dbReference type="EMBL" id="VUMT01000045">
    <property type="protein sequence ID" value="MSS65000.1"/>
    <property type="molecule type" value="Genomic_DNA"/>
</dbReference>
<keyword evidence="6" id="KW-1185">Reference proteome</keyword>
<comment type="caution">
    <text evidence="5">The sequence shown here is derived from an EMBL/GenBank/DDBJ whole genome shotgun (WGS) entry which is preliminary data.</text>
</comment>
<evidence type="ECO:0000259" key="4">
    <source>
        <dbReference type="PROSITE" id="PS01124"/>
    </source>
</evidence>
<feature type="domain" description="HTH araC/xylS-type" evidence="4">
    <location>
        <begin position="183"/>
        <end position="281"/>
    </location>
</feature>
<dbReference type="Pfam" id="PF12833">
    <property type="entry name" value="HTH_18"/>
    <property type="match status" value="1"/>
</dbReference>
<dbReference type="Gene3D" id="1.10.10.60">
    <property type="entry name" value="Homeodomain-like"/>
    <property type="match status" value="2"/>
</dbReference>
<dbReference type="InterPro" id="IPR018062">
    <property type="entry name" value="HTH_AraC-typ_CS"/>
</dbReference>
<evidence type="ECO:0000313" key="5">
    <source>
        <dbReference type="EMBL" id="MSS65000.1"/>
    </source>
</evidence>
<dbReference type="SUPFAM" id="SSF46689">
    <property type="entry name" value="Homeodomain-like"/>
    <property type="match status" value="2"/>
</dbReference>
<dbReference type="Pfam" id="PF02311">
    <property type="entry name" value="AraC_binding"/>
    <property type="match status" value="1"/>
</dbReference>
<reference evidence="5 6" key="1">
    <citation type="submission" date="2019-08" db="EMBL/GenBank/DDBJ databases">
        <title>In-depth cultivation of the pig gut microbiome towards novel bacterial diversity and tailored functional studies.</title>
        <authorList>
            <person name="Wylensek D."/>
            <person name="Hitch T.C.A."/>
            <person name="Clavel T."/>
        </authorList>
    </citation>
    <scope>NUCLEOTIDE SEQUENCE [LARGE SCALE GENOMIC DNA]</scope>
    <source>
        <strain evidence="5 6">WCA-693-APC-MOT-I</strain>
    </source>
</reference>
<dbReference type="PROSITE" id="PS01124">
    <property type="entry name" value="HTH_ARAC_FAMILY_2"/>
    <property type="match status" value="1"/>
</dbReference>
<dbReference type="InterPro" id="IPR009057">
    <property type="entry name" value="Homeodomain-like_sf"/>
</dbReference>
<dbReference type="PANTHER" id="PTHR43280">
    <property type="entry name" value="ARAC-FAMILY TRANSCRIPTIONAL REGULATOR"/>
    <property type="match status" value="1"/>
</dbReference>
<accession>A0A6L5Y1F3</accession>
<gene>
    <name evidence="5" type="ORF">FYJ58_14175</name>
</gene>
<dbReference type="RefSeq" id="WP_154520356.1">
    <property type="nucleotide sequence ID" value="NZ_VUMT01000045.1"/>
</dbReference>
<dbReference type="PANTHER" id="PTHR43280:SF2">
    <property type="entry name" value="HTH-TYPE TRANSCRIPTIONAL REGULATOR EXSA"/>
    <property type="match status" value="1"/>
</dbReference>
<dbReference type="Gene3D" id="2.60.120.280">
    <property type="entry name" value="Regulatory protein AraC"/>
    <property type="match status" value="1"/>
</dbReference>
<dbReference type="InterPro" id="IPR037923">
    <property type="entry name" value="HTH-like"/>
</dbReference>
<dbReference type="AlphaFoldDB" id="A0A6L5Y1F3"/>
<sequence length="286" mass="33943">MYTDSAYWHNKVLDFKDKSKPIMVCSCGTYHLFARPKLPTHRPRGRLDWQLLYIASGKAHFYFNGVEEIVTAGNMVIYRPKEEQRYYYYGTDHTEVYWVHFTGGNVKNILRSYGFPDDAHVIHTGTSLEYKRIFTQMIQELKLCKEDYEELLVCYLKHLFIMIHRLIDVKPKNKTPILMEEMNSAVRFFHENYNKPICIEEYASEHHMSVSWFIRNFKEYTELTPTQYILSLRISNAQTLLESTNYNVTEIADIVGYDNPLYFSRIFKKQSGMSPSEFRKQLQPSQ</sequence>
<dbReference type="InterPro" id="IPR020449">
    <property type="entry name" value="Tscrpt_reg_AraC-type_HTH"/>
</dbReference>
<keyword evidence="2" id="KW-0238">DNA-binding</keyword>
<evidence type="ECO:0000256" key="3">
    <source>
        <dbReference type="ARBA" id="ARBA00023163"/>
    </source>
</evidence>
<dbReference type="SUPFAM" id="SSF51215">
    <property type="entry name" value="Regulatory protein AraC"/>
    <property type="match status" value="1"/>
</dbReference>
<organism evidence="5 6">
    <name type="scientific">Velocimicrobium porci</name>
    <dbReference type="NCBI Taxonomy" id="2606634"/>
    <lineage>
        <taxon>Bacteria</taxon>
        <taxon>Bacillati</taxon>
        <taxon>Bacillota</taxon>
        <taxon>Clostridia</taxon>
        <taxon>Lachnospirales</taxon>
        <taxon>Lachnospiraceae</taxon>
        <taxon>Velocimicrobium</taxon>
    </lineage>
</organism>
<name>A0A6L5Y1F3_9FIRM</name>
<dbReference type="GO" id="GO:0043565">
    <property type="term" value="F:sequence-specific DNA binding"/>
    <property type="evidence" value="ECO:0007669"/>
    <property type="project" value="InterPro"/>
</dbReference>
<evidence type="ECO:0000313" key="6">
    <source>
        <dbReference type="Proteomes" id="UP000482209"/>
    </source>
</evidence>
<keyword evidence="3" id="KW-0804">Transcription</keyword>
<protein>
    <submittedName>
        <fullName evidence="5">AraC family transcriptional regulator</fullName>
    </submittedName>
</protein>
<dbReference type="InterPro" id="IPR018060">
    <property type="entry name" value="HTH_AraC"/>
</dbReference>
<dbReference type="PRINTS" id="PR00032">
    <property type="entry name" value="HTHARAC"/>
</dbReference>
<dbReference type="GO" id="GO:0003700">
    <property type="term" value="F:DNA-binding transcription factor activity"/>
    <property type="evidence" value="ECO:0007669"/>
    <property type="project" value="InterPro"/>
</dbReference>
<dbReference type="InterPro" id="IPR003313">
    <property type="entry name" value="AraC-bd"/>
</dbReference>
<dbReference type="SMART" id="SM00342">
    <property type="entry name" value="HTH_ARAC"/>
    <property type="match status" value="1"/>
</dbReference>
<keyword evidence="1" id="KW-0805">Transcription regulation</keyword>
<evidence type="ECO:0000256" key="1">
    <source>
        <dbReference type="ARBA" id="ARBA00023015"/>
    </source>
</evidence>